<reference evidence="2 4" key="1">
    <citation type="submission" date="2018-08" db="EMBL/GenBank/DDBJ databases">
        <title>Genomic investigation of the strawberry pathogen Phytophthora fragariae indicates pathogenicity is determined by transcriptional variation in three key races.</title>
        <authorList>
            <person name="Adams T.M."/>
            <person name="Armitage A.D."/>
            <person name="Sobczyk M.K."/>
            <person name="Bates H.J."/>
            <person name="Dunwell J.M."/>
            <person name="Nellist C.F."/>
            <person name="Harrison R.J."/>
        </authorList>
    </citation>
    <scope>NUCLEOTIDE SEQUENCE [LARGE SCALE GENOMIC DNA]</scope>
    <source>
        <strain evidence="2 4">NOV-9</strain>
        <strain evidence="3 5">ONT-3</strain>
    </source>
</reference>
<dbReference type="Proteomes" id="UP000488956">
    <property type="component" value="Unassembled WGS sequence"/>
</dbReference>
<accession>A0A6A3DSK4</accession>
<organism evidence="2 4">
    <name type="scientific">Phytophthora fragariae</name>
    <dbReference type="NCBI Taxonomy" id="53985"/>
    <lineage>
        <taxon>Eukaryota</taxon>
        <taxon>Sar</taxon>
        <taxon>Stramenopiles</taxon>
        <taxon>Oomycota</taxon>
        <taxon>Peronosporomycetes</taxon>
        <taxon>Peronosporales</taxon>
        <taxon>Peronosporaceae</taxon>
        <taxon>Phytophthora</taxon>
    </lineage>
</organism>
<dbReference type="Proteomes" id="UP000429523">
    <property type="component" value="Unassembled WGS sequence"/>
</dbReference>
<protein>
    <submittedName>
        <fullName evidence="2">Uncharacterized protein</fullName>
    </submittedName>
</protein>
<dbReference type="EMBL" id="QXGF01003510">
    <property type="protein sequence ID" value="KAE8921410.1"/>
    <property type="molecule type" value="Genomic_DNA"/>
</dbReference>
<evidence type="ECO:0000313" key="3">
    <source>
        <dbReference type="EMBL" id="KAE9067810.1"/>
    </source>
</evidence>
<evidence type="ECO:0000313" key="4">
    <source>
        <dbReference type="Proteomes" id="UP000429523"/>
    </source>
</evidence>
<sequence length="165" mass="18060">MSAALAALYWGPAWTGSGRHQLHVRMKIDNTSAVAWLNKRSSGQPVARLYNRLISLAEFRHSFTCSAEHIPGELNTMADAGSRAWTTDHPLHRVWTNLSHSWTQVIVRPPFNDLSNLWETISADTLWLPPPPANIRPIGANGANSAAGSGGHLGSLNPVDRPTRN</sequence>
<dbReference type="EMBL" id="QXFX01003641">
    <property type="protein sequence ID" value="KAE9067810.1"/>
    <property type="molecule type" value="Genomic_DNA"/>
</dbReference>
<comment type="caution">
    <text evidence="2">The sequence shown here is derived from an EMBL/GenBank/DDBJ whole genome shotgun (WGS) entry which is preliminary data.</text>
</comment>
<evidence type="ECO:0000313" key="5">
    <source>
        <dbReference type="Proteomes" id="UP000488956"/>
    </source>
</evidence>
<evidence type="ECO:0000256" key="1">
    <source>
        <dbReference type="SAM" id="MobiDB-lite"/>
    </source>
</evidence>
<name>A0A6A3DSK4_9STRA</name>
<proteinExistence type="predicted"/>
<dbReference type="AlphaFoldDB" id="A0A6A3DSK4"/>
<gene>
    <name evidence="2" type="ORF">PF009_g28311</name>
    <name evidence="3" type="ORF">PF010_g27316</name>
</gene>
<feature type="region of interest" description="Disordered" evidence="1">
    <location>
        <begin position="138"/>
        <end position="165"/>
    </location>
</feature>
<evidence type="ECO:0000313" key="2">
    <source>
        <dbReference type="EMBL" id="KAE8921410.1"/>
    </source>
</evidence>